<evidence type="ECO:0000313" key="3">
    <source>
        <dbReference type="Proteomes" id="UP000197138"/>
    </source>
</evidence>
<dbReference type="AlphaFoldDB" id="A0A218WZX5"/>
<feature type="region of interest" description="Disordered" evidence="1">
    <location>
        <begin position="1"/>
        <end position="199"/>
    </location>
</feature>
<name>A0A218WZX5_PUNGR</name>
<organism evidence="2 3">
    <name type="scientific">Punica granatum</name>
    <name type="common">Pomegranate</name>
    <dbReference type="NCBI Taxonomy" id="22663"/>
    <lineage>
        <taxon>Eukaryota</taxon>
        <taxon>Viridiplantae</taxon>
        <taxon>Streptophyta</taxon>
        <taxon>Embryophyta</taxon>
        <taxon>Tracheophyta</taxon>
        <taxon>Spermatophyta</taxon>
        <taxon>Magnoliopsida</taxon>
        <taxon>eudicotyledons</taxon>
        <taxon>Gunneridae</taxon>
        <taxon>Pentapetalae</taxon>
        <taxon>rosids</taxon>
        <taxon>malvids</taxon>
        <taxon>Myrtales</taxon>
        <taxon>Lythraceae</taxon>
        <taxon>Punica</taxon>
    </lineage>
</organism>
<reference evidence="3" key="1">
    <citation type="journal article" date="2017" name="Plant J.">
        <title>The pomegranate (Punica granatum L.) genome and the genomics of punicalagin biosynthesis.</title>
        <authorList>
            <person name="Qin G."/>
            <person name="Xu C."/>
            <person name="Ming R."/>
            <person name="Tang H."/>
            <person name="Guyot R."/>
            <person name="Kramer E.M."/>
            <person name="Hu Y."/>
            <person name="Yi X."/>
            <person name="Qi Y."/>
            <person name="Xu X."/>
            <person name="Gao Z."/>
            <person name="Pan H."/>
            <person name="Jian J."/>
            <person name="Tian Y."/>
            <person name="Yue Z."/>
            <person name="Xu Y."/>
        </authorList>
    </citation>
    <scope>NUCLEOTIDE SEQUENCE [LARGE SCALE GENOMIC DNA]</scope>
    <source>
        <strain evidence="3">cv. Dabenzi</strain>
    </source>
</reference>
<gene>
    <name evidence="2" type="ORF">CDL15_Pgr003895</name>
</gene>
<feature type="compositionally biased region" description="Basic and acidic residues" evidence="1">
    <location>
        <begin position="183"/>
        <end position="193"/>
    </location>
</feature>
<dbReference type="EMBL" id="MTKT01002499">
    <property type="protein sequence ID" value="OWM78297.1"/>
    <property type="molecule type" value="Genomic_DNA"/>
</dbReference>
<dbReference type="Proteomes" id="UP000197138">
    <property type="component" value="Unassembled WGS sequence"/>
</dbReference>
<feature type="compositionally biased region" description="Basic and acidic residues" evidence="1">
    <location>
        <begin position="114"/>
        <end position="124"/>
    </location>
</feature>
<accession>A0A218WZX5</accession>
<feature type="compositionally biased region" description="Polar residues" evidence="1">
    <location>
        <begin position="82"/>
        <end position="112"/>
    </location>
</feature>
<evidence type="ECO:0000256" key="1">
    <source>
        <dbReference type="SAM" id="MobiDB-lite"/>
    </source>
</evidence>
<feature type="compositionally biased region" description="Basic and acidic residues" evidence="1">
    <location>
        <begin position="47"/>
        <end position="63"/>
    </location>
</feature>
<proteinExistence type="predicted"/>
<feature type="compositionally biased region" description="Basic and acidic residues" evidence="1">
    <location>
        <begin position="134"/>
        <end position="143"/>
    </location>
</feature>
<comment type="caution">
    <text evidence="2">The sequence shown here is derived from an EMBL/GenBank/DDBJ whole genome shotgun (WGS) entry which is preliminary data.</text>
</comment>
<evidence type="ECO:0000313" key="2">
    <source>
        <dbReference type="EMBL" id="OWM78297.1"/>
    </source>
</evidence>
<sequence length="199" mass="21687">MTRSVPTSLARVTHNGDLGANFNQGGPSVRRLPRGYLRAEPLPCQSIREEAQEEFSERREPVHHSSPVTGVSLAPGARSTDKQTALQDGPTGTQGSPESGNKLQMTFRNSTRFPEGRFSDHDRLPASLRGTSTESRDHNDPRTSQDIQGTLRKPRSKVPRSSRANGLRPGTTSQRSPLGSRVTETDVKTHKEQSGTGGH</sequence>
<protein>
    <submittedName>
        <fullName evidence="2">Uncharacterized protein</fullName>
    </submittedName>
</protein>